<feature type="domain" description="Enoyl reductase (ER)" evidence="7">
    <location>
        <begin position="11"/>
        <end position="362"/>
    </location>
</feature>
<evidence type="ECO:0000313" key="9">
    <source>
        <dbReference type="Proteomes" id="UP000028411"/>
    </source>
</evidence>
<evidence type="ECO:0000313" key="8">
    <source>
        <dbReference type="EMBL" id="KEQ51977.1"/>
    </source>
</evidence>
<gene>
    <name evidence="8" type="ORF">BV95_03728</name>
</gene>
<accession>A0A081R9V4</accession>
<dbReference type="InterPro" id="IPR002328">
    <property type="entry name" value="ADH_Zn_CS"/>
</dbReference>
<comment type="similarity">
    <text evidence="2 6">Belongs to the zinc-containing alcohol dehydrogenase family.</text>
</comment>
<dbReference type="Pfam" id="PF00107">
    <property type="entry name" value="ADH_zinc_N"/>
    <property type="match status" value="1"/>
</dbReference>
<dbReference type="Gene3D" id="3.90.180.10">
    <property type="entry name" value="Medium-chain alcohol dehydrogenases, catalytic domain"/>
    <property type="match status" value="1"/>
</dbReference>
<dbReference type="SMART" id="SM00829">
    <property type="entry name" value="PKS_ER"/>
    <property type="match status" value="1"/>
</dbReference>
<comment type="caution">
    <text evidence="8">The sequence shown here is derived from an EMBL/GenBank/DDBJ whole genome shotgun (WGS) entry which is preliminary data.</text>
</comment>
<dbReference type="PROSITE" id="PS00059">
    <property type="entry name" value="ADH_ZINC"/>
    <property type="match status" value="1"/>
</dbReference>
<keyword evidence="4 6" id="KW-0862">Zinc</keyword>
<dbReference type="SUPFAM" id="SSF50129">
    <property type="entry name" value="GroES-like"/>
    <property type="match status" value="1"/>
</dbReference>
<dbReference type="Gene3D" id="3.40.50.720">
    <property type="entry name" value="NAD(P)-binding Rossmann-like Domain"/>
    <property type="match status" value="1"/>
</dbReference>
<keyword evidence="5" id="KW-0560">Oxidoreductase</keyword>
<dbReference type="AlphaFoldDB" id="A0A081R9V4"/>
<dbReference type="InterPro" id="IPR036291">
    <property type="entry name" value="NAD(P)-bd_dom_sf"/>
</dbReference>
<dbReference type="Proteomes" id="UP000028411">
    <property type="component" value="Unassembled WGS sequence"/>
</dbReference>
<evidence type="ECO:0000256" key="3">
    <source>
        <dbReference type="ARBA" id="ARBA00022723"/>
    </source>
</evidence>
<reference evidence="8 9" key="1">
    <citation type="submission" date="2014-02" db="EMBL/GenBank/DDBJ databases">
        <title>Whole genome sequence of Sphingobium chlorophenolicum NBRC 16172.</title>
        <authorList>
            <person name="Gan H.M."/>
            <person name="Gan H.Y."/>
            <person name="Chew T.H."/>
            <person name="Savka M.A."/>
        </authorList>
    </citation>
    <scope>NUCLEOTIDE SEQUENCE [LARGE SCALE GENOMIC DNA]</scope>
    <source>
        <strain evidence="8 9">NBRC 16172</strain>
    </source>
</reference>
<evidence type="ECO:0000256" key="1">
    <source>
        <dbReference type="ARBA" id="ARBA00001947"/>
    </source>
</evidence>
<evidence type="ECO:0000256" key="6">
    <source>
        <dbReference type="RuleBase" id="RU361277"/>
    </source>
</evidence>
<dbReference type="EMBL" id="JFHR01000057">
    <property type="protein sequence ID" value="KEQ51977.1"/>
    <property type="molecule type" value="Genomic_DNA"/>
</dbReference>
<dbReference type="SUPFAM" id="SSF51735">
    <property type="entry name" value="NAD(P)-binding Rossmann-fold domains"/>
    <property type="match status" value="1"/>
</dbReference>
<dbReference type="InterPro" id="IPR020843">
    <property type="entry name" value="ER"/>
</dbReference>
<protein>
    <submittedName>
        <fullName evidence="8">Alcohol dehydrogenase</fullName>
    </submittedName>
</protein>
<dbReference type="InterPro" id="IPR011032">
    <property type="entry name" value="GroES-like_sf"/>
</dbReference>
<comment type="cofactor">
    <cofactor evidence="1 6">
        <name>Zn(2+)</name>
        <dbReference type="ChEBI" id="CHEBI:29105"/>
    </cofactor>
</comment>
<evidence type="ECO:0000256" key="2">
    <source>
        <dbReference type="ARBA" id="ARBA00008072"/>
    </source>
</evidence>
<name>A0A081R9V4_SPHCR</name>
<dbReference type="PATRIC" id="fig|46429.4.peg.3715"/>
<dbReference type="InterPro" id="IPR013149">
    <property type="entry name" value="ADH-like_C"/>
</dbReference>
<keyword evidence="3 6" id="KW-0479">Metal-binding</keyword>
<evidence type="ECO:0000256" key="4">
    <source>
        <dbReference type="ARBA" id="ARBA00022833"/>
    </source>
</evidence>
<evidence type="ECO:0000259" key="7">
    <source>
        <dbReference type="SMART" id="SM00829"/>
    </source>
</evidence>
<dbReference type="Pfam" id="PF08240">
    <property type="entry name" value="ADH_N"/>
    <property type="match status" value="1"/>
</dbReference>
<dbReference type="CDD" id="cd08278">
    <property type="entry name" value="benzyl_alcohol_DH"/>
    <property type="match status" value="1"/>
</dbReference>
<proteinExistence type="inferred from homology"/>
<dbReference type="OrthoDB" id="9770544at2"/>
<organism evidence="8 9">
    <name type="scientific">Sphingobium chlorophenolicum</name>
    <dbReference type="NCBI Taxonomy" id="46429"/>
    <lineage>
        <taxon>Bacteria</taxon>
        <taxon>Pseudomonadati</taxon>
        <taxon>Pseudomonadota</taxon>
        <taxon>Alphaproteobacteria</taxon>
        <taxon>Sphingomonadales</taxon>
        <taxon>Sphingomonadaceae</taxon>
        <taxon>Sphingobium</taxon>
    </lineage>
</organism>
<dbReference type="GO" id="GO:0008270">
    <property type="term" value="F:zinc ion binding"/>
    <property type="evidence" value="ECO:0007669"/>
    <property type="project" value="InterPro"/>
</dbReference>
<dbReference type="eggNOG" id="COG1062">
    <property type="taxonomic scope" value="Bacteria"/>
</dbReference>
<dbReference type="RefSeq" id="WP_037455513.1">
    <property type="nucleotide sequence ID" value="NZ_JFHR01000057.1"/>
</dbReference>
<dbReference type="FunFam" id="3.40.50.720:FF:000003">
    <property type="entry name" value="S-(hydroxymethyl)glutathione dehydrogenase"/>
    <property type="match status" value="1"/>
</dbReference>
<evidence type="ECO:0000256" key="5">
    <source>
        <dbReference type="ARBA" id="ARBA00023002"/>
    </source>
</evidence>
<dbReference type="PANTHER" id="PTHR43350:SF21">
    <property type="entry name" value="S-NITROSOMYCOTHIOL REDUCTASE MSCR"/>
    <property type="match status" value="1"/>
</dbReference>
<sequence length="366" mass="38668">MHANAAILRHAQAPFAIEPLDLPEPSGNEILVRVAGVGMCHTDLVVRHLPAEWAPLPAVLGHEGSGIVEAVGPSVTRFAVGDHVVLTYDSCGWCENCHSGTPSFCSEFSERNELGLRPGSHRSGRDSDGVELQTRWFGQSSFATHSLATERNVIKVSPDLPIELLGPLGCGIQTGAGAILNALQVRFDSSVVIFGTGAVGMAAIMAARIAGARKVIAVDLHENRLQLAQELGATHRISGRDPELVDQIMSITGGGTTHALDTTAAPAVITAALASLRARGKLGLVGGGGAPLDLPQEALMKGQQLSFIIEGNSVPQLLIPQLIELWSEGLFPFDRLITRYPLEKINDAERDLASGSVIKPVLLPGR</sequence>
<dbReference type="GO" id="GO:0016616">
    <property type="term" value="F:oxidoreductase activity, acting on the CH-OH group of donors, NAD or NADP as acceptor"/>
    <property type="evidence" value="ECO:0007669"/>
    <property type="project" value="UniProtKB-ARBA"/>
</dbReference>
<dbReference type="PANTHER" id="PTHR43350">
    <property type="entry name" value="NAD-DEPENDENT ALCOHOL DEHYDROGENASE"/>
    <property type="match status" value="1"/>
</dbReference>
<dbReference type="InterPro" id="IPR013154">
    <property type="entry name" value="ADH-like_N"/>
</dbReference>